<reference evidence="2 3" key="3">
    <citation type="journal article" date="2013" name="Rice">
        <title>Improvement of the Oryza sativa Nipponbare reference genome using next generation sequence and optical map data.</title>
        <authorList>
            <person name="Kawahara Y."/>
            <person name="de la Bastide M."/>
            <person name="Hamilton J.P."/>
            <person name="Kanamori H."/>
            <person name="McCombie W.R."/>
            <person name="Ouyang S."/>
            <person name="Schwartz D.C."/>
            <person name="Tanaka T."/>
            <person name="Wu J."/>
            <person name="Zhou S."/>
            <person name="Childs K.L."/>
            <person name="Davidson R.M."/>
            <person name="Lin H."/>
            <person name="Quesada-Ocampo L."/>
            <person name="Vaillancourt B."/>
            <person name="Sakai H."/>
            <person name="Lee S.S."/>
            <person name="Kim J."/>
            <person name="Numa H."/>
            <person name="Itoh T."/>
            <person name="Buell C.R."/>
            <person name="Matsumoto T."/>
        </authorList>
    </citation>
    <scope>NUCLEOTIDE SEQUENCE [LARGE SCALE GENOMIC DNA]</scope>
    <source>
        <strain evidence="3">cv. Nipponbare</strain>
    </source>
</reference>
<gene>
    <name evidence="2" type="ordered locus">Os06g0682666</name>
    <name evidence="2" type="ORF">OSNPB_060682666</name>
</gene>
<dbReference type="Gramene" id="Os06t0682666-01">
    <property type="protein sequence ID" value="Os06t0682666-01"/>
    <property type="gene ID" value="Os06g0682666"/>
</dbReference>
<dbReference type="InParanoid" id="A0A0P0X006"/>
<proteinExistence type="predicted"/>
<evidence type="ECO:0000256" key="1">
    <source>
        <dbReference type="SAM" id="MobiDB-lite"/>
    </source>
</evidence>
<keyword evidence="3" id="KW-1185">Reference proteome</keyword>
<organism evidence="2 3">
    <name type="scientific">Oryza sativa subsp. japonica</name>
    <name type="common">Rice</name>
    <dbReference type="NCBI Taxonomy" id="39947"/>
    <lineage>
        <taxon>Eukaryota</taxon>
        <taxon>Viridiplantae</taxon>
        <taxon>Streptophyta</taxon>
        <taxon>Embryophyta</taxon>
        <taxon>Tracheophyta</taxon>
        <taxon>Spermatophyta</taxon>
        <taxon>Magnoliopsida</taxon>
        <taxon>Liliopsida</taxon>
        <taxon>Poales</taxon>
        <taxon>Poaceae</taxon>
        <taxon>BOP clade</taxon>
        <taxon>Oryzoideae</taxon>
        <taxon>Oryzeae</taxon>
        <taxon>Oryzinae</taxon>
        <taxon>Oryza</taxon>
        <taxon>Oryza sativa</taxon>
    </lineage>
</organism>
<accession>A0A0P0X006</accession>
<dbReference type="EMBL" id="AP014962">
    <property type="protein sequence ID" value="BAS99165.1"/>
    <property type="molecule type" value="Genomic_DNA"/>
</dbReference>
<dbReference type="AlphaFoldDB" id="A0A0P0X006"/>
<sequence length="233" mass="26599">MAVSTEMLVLVVERWVTRLVHRRPTHHRTQRRRHHVHRPGRVRRHRRPRRDPELVPVVGVALAAEDEGVVRVVVLLVADHDLELGPVLRDVLDDLVDALLELRVGGGRGRGGGWRGVERRRVHVGGVGRRRGGRRHGVRGEVGRLLVRREVRVELLGLRGRHAARVGRVLRERRGVGRRVVRVLRRRRRRLRVEAVLRLLLLRLRVRHGRGRVVLGLPVHETAGLGGEGRGGR</sequence>
<feature type="region of interest" description="Disordered" evidence="1">
    <location>
        <begin position="23"/>
        <end position="49"/>
    </location>
</feature>
<reference evidence="2 3" key="2">
    <citation type="journal article" date="2013" name="Plant Cell Physiol.">
        <title>Rice Annotation Project Database (RAP-DB): an integrative and interactive database for rice genomics.</title>
        <authorList>
            <person name="Sakai H."/>
            <person name="Lee S.S."/>
            <person name="Tanaka T."/>
            <person name="Numa H."/>
            <person name="Kim J."/>
            <person name="Kawahara Y."/>
            <person name="Wakimoto H."/>
            <person name="Yang C.C."/>
            <person name="Iwamoto M."/>
            <person name="Abe T."/>
            <person name="Yamada Y."/>
            <person name="Muto A."/>
            <person name="Inokuchi H."/>
            <person name="Ikemura T."/>
            <person name="Matsumoto T."/>
            <person name="Sasaki T."/>
            <person name="Itoh T."/>
        </authorList>
    </citation>
    <scope>NUCLEOTIDE SEQUENCE [LARGE SCALE GENOMIC DNA]</scope>
    <source>
        <strain evidence="3">cv. Nipponbare</strain>
    </source>
</reference>
<evidence type="ECO:0000313" key="2">
    <source>
        <dbReference type="EMBL" id="BAS99165.1"/>
    </source>
</evidence>
<dbReference type="PaxDb" id="39947-A0A0P0X006"/>
<evidence type="ECO:0000313" key="3">
    <source>
        <dbReference type="Proteomes" id="UP000059680"/>
    </source>
</evidence>
<name>A0A0P0X006_ORYSJ</name>
<protein>
    <submittedName>
        <fullName evidence="2">Os06g0682666 protein</fullName>
    </submittedName>
</protein>
<dbReference type="Proteomes" id="UP000059680">
    <property type="component" value="Chromosome 6"/>
</dbReference>
<reference evidence="3" key="1">
    <citation type="journal article" date="2005" name="Nature">
        <title>The map-based sequence of the rice genome.</title>
        <authorList>
            <consortium name="International rice genome sequencing project (IRGSP)"/>
            <person name="Matsumoto T."/>
            <person name="Wu J."/>
            <person name="Kanamori H."/>
            <person name="Katayose Y."/>
            <person name="Fujisawa M."/>
            <person name="Namiki N."/>
            <person name="Mizuno H."/>
            <person name="Yamamoto K."/>
            <person name="Antonio B.A."/>
            <person name="Baba T."/>
            <person name="Sakata K."/>
            <person name="Nagamura Y."/>
            <person name="Aoki H."/>
            <person name="Arikawa K."/>
            <person name="Arita K."/>
            <person name="Bito T."/>
            <person name="Chiden Y."/>
            <person name="Fujitsuka N."/>
            <person name="Fukunaka R."/>
            <person name="Hamada M."/>
            <person name="Harada C."/>
            <person name="Hayashi A."/>
            <person name="Hijishita S."/>
            <person name="Honda M."/>
            <person name="Hosokawa S."/>
            <person name="Ichikawa Y."/>
            <person name="Idonuma A."/>
            <person name="Iijima M."/>
            <person name="Ikeda M."/>
            <person name="Ikeno M."/>
            <person name="Ito K."/>
            <person name="Ito S."/>
            <person name="Ito T."/>
            <person name="Ito Y."/>
            <person name="Ito Y."/>
            <person name="Iwabuchi A."/>
            <person name="Kamiya K."/>
            <person name="Karasawa W."/>
            <person name="Kurita K."/>
            <person name="Katagiri S."/>
            <person name="Kikuta A."/>
            <person name="Kobayashi H."/>
            <person name="Kobayashi N."/>
            <person name="Machita K."/>
            <person name="Maehara T."/>
            <person name="Masukawa M."/>
            <person name="Mizubayashi T."/>
            <person name="Mukai Y."/>
            <person name="Nagasaki H."/>
            <person name="Nagata Y."/>
            <person name="Naito S."/>
            <person name="Nakashima M."/>
            <person name="Nakama Y."/>
            <person name="Nakamichi Y."/>
            <person name="Nakamura M."/>
            <person name="Meguro A."/>
            <person name="Negishi M."/>
            <person name="Ohta I."/>
            <person name="Ohta T."/>
            <person name="Okamoto M."/>
            <person name="Ono N."/>
            <person name="Saji S."/>
            <person name="Sakaguchi M."/>
            <person name="Sakai K."/>
            <person name="Shibata M."/>
            <person name="Shimokawa T."/>
            <person name="Song J."/>
            <person name="Takazaki Y."/>
            <person name="Terasawa K."/>
            <person name="Tsugane M."/>
            <person name="Tsuji K."/>
            <person name="Ueda S."/>
            <person name="Waki K."/>
            <person name="Yamagata H."/>
            <person name="Yamamoto M."/>
            <person name="Yamamoto S."/>
            <person name="Yamane H."/>
            <person name="Yoshiki S."/>
            <person name="Yoshihara R."/>
            <person name="Yukawa K."/>
            <person name="Zhong H."/>
            <person name="Yano M."/>
            <person name="Yuan Q."/>
            <person name="Ouyang S."/>
            <person name="Liu J."/>
            <person name="Jones K.M."/>
            <person name="Gansberger K."/>
            <person name="Moffat K."/>
            <person name="Hill J."/>
            <person name="Bera J."/>
            <person name="Fadrosh D."/>
            <person name="Jin S."/>
            <person name="Johri S."/>
            <person name="Kim M."/>
            <person name="Overton L."/>
            <person name="Reardon M."/>
            <person name="Tsitrin T."/>
            <person name="Vuong H."/>
            <person name="Weaver B."/>
            <person name="Ciecko A."/>
            <person name="Tallon L."/>
            <person name="Jackson J."/>
            <person name="Pai G."/>
            <person name="Aken S.V."/>
            <person name="Utterback T."/>
            <person name="Reidmuller S."/>
            <person name="Feldblyum T."/>
            <person name="Hsiao J."/>
            <person name="Zismann V."/>
            <person name="Iobst S."/>
            <person name="de Vazeille A.R."/>
            <person name="Buell C.R."/>
            <person name="Ying K."/>
            <person name="Li Y."/>
            <person name="Lu T."/>
            <person name="Huang Y."/>
            <person name="Zhao Q."/>
            <person name="Feng Q."/>
            <person name="Zhang L."/>
            <person name="Zhu J."/>
            <person name="Weng Q."/>
            <person name="Mu J."/>
            <person name="Lu Y."/>
            <person name="Fan D."/>
            <person name="Liu Y."/>
            <person name="Guan J."/>
            <person name="Zhang Y."/>
            <person name="Yu S."/>
            <person name="Liu X."/>
            <person name="Zhang Y."/>
            <person name="Hong G."/>
            <person name="Han B."/>
            <person name="Choisne N."/>
            <person name="Demange N."/>
            <person name="Orjeda G."/>
            <person name="Samain S."/>
            <person name="Cattolico L."/>
            <person name="Pelletier E."/>
            <person name="Couloux A."/>
            <person name="Segurens B."/>
            <person name="Wincker P."/>
            <person name="D'Hont A."/>
            <person name="Scarpelli C."/>
            <person name="Weissenbach J."/>
            <person name="Salanoubat M."/>
            <person name="Quetier F."/>
            <person name="Yu Y."/>
            <person name="Kim H.R."/>
            <person name="Rambo T."/>
            <person name="Currie J."/>
            <person name="Collura K."/>
            <person name="Luo M."/>
            <person name="Yang T."/>
            <person name="Ammiraju J.S.S."/>
            <person name="Engler F."/>
            <person name="Soderlund C."/>
            <person name="Wing R.A."/>
            <person name="Palmer L.E."/>
            <person name="de la Bastide M."/>
            <person name="Spiegel L."/>
            <person name="Nascimento L."/>
            <person name="Zutavern T."/>
            <person name="O'Shaughnessy A."/>
            <person name="Dike S."/>
            <person name="Dedhia N."/>
            <person name="Preston R."/>
            <person name="Balija V."/>
            <person name="McCombie W.R."/>
            <person name="Chow T."/>
            <person name="Chen H."/>
            <person name="Chung M."/>
            <person name="Chen C."/>
            <person name="Shaw J."/>
            <person name="Wu H."/>
            <person name="Hsiao K."/>
            <person name="Chao Y."/>
            <person name="Chu M."/>
            <person name="Cheng C."/>
            <person name="Hour A."/>
            <person name="Lee P."/>
            <person name="Lin S."/>
            <person name="Lin Y."/>
            <person name="Liou J."/>
            <person name="Liu S."/>
            <person name="Hsing Y."/>
            <person name="Raghuvanshi S."/>
            <person name="Mohanty A."/>
            <person name="Bharti A.K."/>
            <person name="Gaur A."/>
            <person name="Gupta V."/>
            <person name="Kumar D."/>
            <person name="Ravi V."/>
            <person name="Vij S."/>
            <person name="Kapur A."/>
            <person name="Khurana P."/>
            <person name="Khurana P."/>
            <person name="Khurana J.P."/>
            <person name="Tyagi A.K."/>
            <person name="Gaikwad K."/>
            <person name="Singh A."/>
            <person name="Dalal V."/>
            <person name="Srivastava S."/>
            <person name="Dixit A."/>
            <person name="Pal A.K."/>
            <person name="Ghazi I.A."/>
            <person name="Yadav M."/>
            <person name="Pandit A."/>
            <person name="Bhargava A."/>
            <person name="Sureshbabu K."/>
            <person name="Batra K."/>
            <person name="Sharma T.R."/>
            <person name="Mohapatra T."/>
            <person name="Singh N.K."/>
            <person name="Messing J."/>
            <person name="Nelson A.B."/>
            <person name="Fuks G."/>
            <person name="Kavchok S."/>
            <person name="Keizer G."/>
            <person name="Linton E."/>
            <person name="Llaca V."/>
            <person name="Song R."/>
            <person name="Tanyolac B."/>
            <person name="Young S."/>
            <person name="Ho-Il K."/>
            <person name="Hahn J.H."/>
            <person name="Sangsakoo G."/>
            <person name="Vanavichit A."/>
            <person name="de Mattos Luiz.A.T."/>
            <person name="Zimmer P.D."/>
            <person name="Malone G."/>
            <person name="Dellagostin O."/>
            <person name="de Oliveira A.C."/>
            <person name="Bevan M."/>
            <person name="Bancroft I."/>
            <person name="Minx P."/>
            <person name="Cordum H."/>
            <person name="Wilson R."/>
            <person name="Cheng Z."/>
            <person name="Jin W."/>
            <person name="Jiang J."/>
            <person name="Leong S.A."/>
            <person name="Iwama H."/>
            <person name="Gojobori T."/>
            <person name="Itoh T."/>
            <person name="Niimura Y."/>
            <person name="Fujii Y."/>
            <person name="Habara T."/>
            <person name="Sakai H."/>
            <person name="Sato Y."/>
            <person name="Wilson G."/>
            <person name="Kumar K."/>
            <person name="McCouch S."/>
            <person name="Juretic N."/>
            <person name="Hoen D."/>
            <person name="Wright S."/>
            <person name="Bruskiewich R."/>
            <person name="Bureau T."/>
            <person name="Miyao A."/>
            <person name="Hirochika H."/>
            <person name="Nishikawa T."/>
            <person name="Kadowaki K."/>
            <person name="Sugiura M."/>
            <person name="Burr B."/>
            <person name="Sasaki T."/>
        </authorList>
    </citation>
    <scope>NUCLEOTIDE SEQUENCE [LARGE SCALE GENOMIC DNA]</scope>
    <source>
        <strain evidence="3">cv. Nipponbare</strain>
    </source>
</reference>